<reference evidence="2" key="1">
    <citation type="submission" date="2014-09" db="EMBL/GenBank/DDBJ databases">
        <authorList>
            <person name="Magalhaes I.L.F."/>
            <person name="Oliveira U."/>
            <person name="Santos F.R."/>
            <person name="Vidigal T.H.D.A."/>
            <person name="Brescovit A.D."/>
            <person name="Santos A.J."/>
        </authorList>
    </citation>
    <scope>NUCLEOTIDE SEQUENCE</scope>
    <source>
        <tissue evidence="2">Shoot tissue taken approximately 20 cm above the soil surface</tissue>
    </source>
</reference>
<evidence type="ECO:0000313" key="2">
    <source>
        <dbReference type="EMBL" id="JAD54458.1"/>
    </source>
</evidence>
<feature type="region of interest" description="Disordered" evidence="1">
    <location>
        <begin position="32"/>
        <end position="51"/>
    </location>
</feature>
<dbReference type="AlphaFoldDB" id="A0A0A9AX43"/>
<accession>A0A0A9AX43</accession>
<reference evidence="2" key="2">
    <citation type="journal article" date="2015" name="Data Brief">
        <title>Shoot transcriptome of the giant reed, Arundo donax.</title>
        <authorList>
            <person name="Barrero R.A."/>
            <person name="Guerrero F.D."/>
            <person name="Moolhuijzen P."/>
            <person name="Goolsby J.A."/>
            <person name="Tidwell J."/>
            <person name="Bellgard S.E."/>
            <person name="Bellgard M.I."/>
        </authorList>
    </citation>
    <scope>NUCLEOTIDE SEQUENCE</scope>
    <source>
        <tissue evidence="2">Shoot tissue taken approximately 20 cm above the soil surface</tissue>
    </source>
</reference>
<sequence>MGSQTTRLMGPKAWISTRPWRLSRAHQLWQPNAGAEQGEAVATETKRGMAP</sequence>
<organism evidence="2">
    <name type="scientific">Arundo donax</name>
    <name type="common">Giant reed</name>
    <name type="synonym">Donax arundinaceus</name>
    <dbReference type="NCBI Taxonomy" id="35708"/>
    <lineage>
        <taxon>Eukaryota</taxon>
        <taxon>Viridiplantae</taxon>
        <taxon>Streptophyta</taxon>
        <taxon>Embryophyta</taxon>
        <taxon>Tracheophyta</taxon>
        <taxon>Spermatophyta</taxon>
        <taxon>Magnoliopsida</taxon>
        <taxon>Liliopsida</taxon>
        <taxon>Poales</taxon>
        <taxon>Poaceae</taxon>
        <taxon>PACMAD clade</taxon>
        <taxon>Arundinoideae</taxon>
        <taxon>Arundineae</taxon>
        <taxon>Arundo</taxon>
    </lineage>
</organism>
<protein>
    <submittedName>
        <fullName evidence="2">Uncharacterized protein</fullName>
    </submittedName>
</protein>
<proteinExistence type="predicted"/>
<evidence type="ECO:0000256" key="1">
    <source>
        <dbReference type="SAM" id="MobiDB-lite"/>
    </source>
</evidence>
<name>A0A0A9AX43_ARUDO</name>
<dbReference type="EMBL" id="GBRH01243437">
    <property type="protein sequence ID" value="JAD54458.1"/>
    <property type="molecule type" value="Transcribed_RNA"/>
</dbReference>